<gene>
    <name evidence="5" type="ORF">BAA01_16270</name>
</gene>
<name>A0A1Y3PW88_9BACI</name>
<dbReference type="PANTHER" id="PTHR42905">
    <property type="entry name" value="PHOSPHOENOLPYRUVATE CARBOXYLASE"/>
    <property type="match status" value="1"/>
</dbReference>
<dbReference type="Pfam" id="PF13714">
    <property type="entry name" value="PEP_mutase"/>
    <property type="match status" value="1"/>
</dbReference>
<dbReference type="GO" id="GO:0046421">
    <property type="term" value="F:methylisocitrate lyase activity"/>
    <property type="evidence" value="ECO:0007669"/>
    <property type="project" value="UniProtKB-ARBA"/>
</dbReference>
<comment type="function">
    <text evidence="3">Involved in the methylcitric acid cycle. Catalyzes the cleavage of 2-methylisocitrate to yield pyruvate and succinate.</text>
</comment>
<dbReference type="InterPro" id="IPR039556">
    <property type="entry name" value="ICL/PEPM"/>
</dbReference>
<evidence type="ECO:0000313" key="5">
    <source>
        <dbReference type="EMBL" id="OUM90416.1"/>
    </source>
</evidence>
<evidence type="ECO:0000256" key="1">
    <source>
        <dbReference type="ARBA" id="ARBA00009282"/>
    </source>
</evidence>
<proteinExistence type="inferred from homology"/>
<evidence type="ECO:0000256" key="4">
    <source>
        <dbReference type="ARBA" id="ARBA00073849"/>
    </source>
</evidence>
<dbReference type="InterPro" id="IPR040442">
    <property type="entry name" value="Pyrv_kinase-like_dom_sf"/>
</dbReference>
<dbReference type="FunFam" id="3.20.20.60:FF:000009">
    <property type="entry name" value="2-methylisocitrate lyase"/>
    <property type="match status" value="1"/>
</dbReference>
<dbReference type="Gene3D" id="3.20.20.60">
    <property type="entry name" value="Phosphoenolpyruvate-binding domains"/>
    <property type="match status" value="1"/>
</dbReference>
<dbReference type="PROSITE" id="PS00161">
    <property type="entry name" value="ISOCITRATE_LYASE"/>
    <property type="match status" value="1"/>
</dbReference>
<protein>
    <recommendedName>
        <fullName evidence="4">2-methylisocitrate lyase</fullName>
    </recommendedName>
</protein>
<sequence>MRKRLKQRLEEKTILMAPGAYDALTAILCERAGFEALYLTGAGVSYSTLGKSDVGLITMSEMVSKATYICEAVSIPVIADGDNGYGNAINVMRTVREYERAGVAAIQLEDQVFPKRCGHLSNKSLISTEEMVAKIHAAVDARRDENFLIVARTDARAVEGLEEAIERAIRYEEAGADVIFVEAPESEAEMRKIARSLQKPLVANMVEGGKTPILSAEQLQEIGYALVIFPNSVTRVIAKAAGDFYRELKQTGITTHYYERMLQFKELNQILGIERIRQLEQKYDERNFK</sequence>
<dbReference type="PANTHER" id="PTHR42905:SF5">
    <property type="entry name" value="CARBOXYVINYL-CARBOXYPHOSPHONATE PHOSPHORYLMUTASE, CHLOROPLASTIC"/>
    <property type="match status" value="1"/>
</dbReference>
<accession>A0A1Y3PW88</accession>
<dbReference type="CDD" id="cd00377">
    <property type="entry name" value="ICL_PEPM"/>
    <property type="match status" value="1"/>
</dbReference>
<evidence type="ECO:0000313" key="6">
    <source>
        <dbReference type="Proteomes" id="UP000196475"/>
    </source>
</evidence>
<dbReference type="InterPro" id="IPR018523">
    <property type="entry name" value="Isocitrate_lyase_ph_CS"/>
</dbReference>
<dbReference type="SUPFAM" id="SSF51621">
    <property type="entry name" value="Phosphoenolpyruvate/pyruvate domain"/>
    <property type="match status" value="1"/>
</dbReference>
<dbReference type="AlphaFoldDB" id="A0A1Y3PW88"/>
<dbReference type="InterPro" id="IPR015813">
    <property type="entry name" value="Pyrv/PenolPyrv_kinase-like_dom"/>
</dbReference>
<organism evidence="5 6">
    <name type="scientific">Bacillus thermozeamaize</name>
    <dbReference type="NCBI Taxonomy" id="230954"/>
    <lineage>
        <taxon>Bacteria</taxon>
        <taxon>Bacillati</taxon>
        <taxon>Bacillota</taxon>
        <taxon>Bacilli</taxon>
        <taxon>Bacillales</taxon>
        <taxon>Bacillaceae</taxon>
        <taxon>Bacillus</taxon>
    </lineage>
</organism>
<dbReference type="EMBL" id="LZRT01000019">
    <property type="protein sequence ID" value="OUM90416.1"/>
    <property type="molecule type" value="Genomic_DNA"/>
</dbReference>
<comment type="similarity">
    <text evidence="1">Belongs to the isocitrate lyase/PEP mutase superfamily. Methylisocitrate lyase family.</text>
</comment>
<reference evidence="6" key="1">
    <citation type="submission" date="2016-06" db="EMBL/GenBank/DDBJ databases">
        <authorList>
            <person name="Nascimento L."/>
            <person name="Pereira R.V."/>
            <person name="Martins L.F."/>
            <person name="Quaggio R.B."/>
            <person name="Silva A.M."/>
            <person name="Setubal J.C."/>
        </authorList>
    </citation>
    <scope>NUCLEOTIDE SEQUENCE [LARGE SCALE GENOMIC DNA]</scope>
</reference>
<evidence type="ECO:0000256" key="3">
    <source>
        <dbReference type="ARBA" id="ARBA00058526"/>
    </source>
</evidence>
<evidence type="ECO:0000256" key="2">
    <source>
        <dbReference type="ARBA" id="ARBA00051150"/>
    </source>
</evidence>
<comment type="catalytic activity">
    <reaction evidence="2">
        <text>3-hydroxybutane-1,2,3-tricarboxylate = pyruvate + succinate</text>
        <dbReference type="Rhea" id="RHEA:57504"/>
        <dbReference type="ChEBI" id="CHEBI:15361"/>
        <dbReference type="ChEBI" id="CHEBI:30031"/>
        <dbReference type="ChEBI" id="CHEBI:141790"/>
    </reaction>
</comment>
<comment type="caution">
    <text evidence="5">The sequence shown here is derived from an EMBL/GenBank/DDBJ whole genome shotgun (WGS) entry which is preliminary data.</text>
</comment>
<dbReference type="Proteomes" id="UP000196475">
    <property type="component" value="Unassembled WGS sequence"/>
</dbReference>